<organism evidence="1 2">
    <name type="scientific">Vogesella indigofera</name>
    <name type="common">Pseudomonas indigofera</name>
    <dbReference type="NCBI Taxonomy" id="45465"/>
    <lineage>
        <taxon>Bacteria</taxon>
        <taxon>Pseudomonadati</taxon>
        <taxon>Pseudomonadota</taxon>
        <taxon>Betaproteobacteria</taxon>
        <taxon>Neisseriales</taxon>
        <taxon>Chromobacteriaceae</taxon>
        <taxon>Vogesella</taxon>
    </lineage>
</organism>
<sequence length="252" mass="28767">MNREFVRSGALRSPHSYPEWAQQLLADCAAARQRVVRHEFYQRLRDAELGDDALRLFLIGVWPVVEQFPLYMAQNLLKTRYGRHRGEDMARRLLVRNIRVEQNHADYWLAWAAACGIAATELQAQRVPEPLQQLGHWCRHNSRHHSLLLALAATNYAIEGATGEWTQLVCAPGIYEASLPATQRQSAMRWLKVHARYDDDHPWEALDIVCTLAGRDADASTRRALQTAIGNSYHYMQLVLDCCLQLEQAVPG</sequence>
<name>A0A495BHJ1_VOGIN</name>
<gene>
    <name evidence="1" type="ORF">C8E02_0576</name>
</gene>
<dbReference type="RefSeq" id="WP_120809559.1">
    <property type="nucleotide sequence ID" value="NZ_RBID01000011.1"/>
</dbReference>
<dbReference type="AlphaFoldDB" id="A0A495BHJ1"/>
<dbReference type="Proteomes" id="UP000279384">
    <property type="component" value="Unassembled WGS sequence"/>
</dbReference>
<protein>
    <submittedName>
        <fullName evidence="1">Pyrroloquinoline quinone (PQQ) biosynthesis protein C</fullName>
    </submittedName>
</protein>
<accession>A0A495BHJ1</accession>
<dbReference type="Gene3D" id="1.20.910.10">
    <property type="entry name" value="Heme oxygenase-like"/>
    <property type="match status" value="1"/>
</dbReference>
<reference evidence="1 2" key="1">
    <citation type="submission" date="2018-10" db="EMBL/GenBank/DDBJ databases">
        <title>Genomic Encyclopedia of Type Strains, Phase IV (KMG-IV): sequencing the most valuable type-strain genomes for metagenomic binning, comparative biology and taxonomic classification.</title>
        <authorList>
            <person name="Goeker M."/>
        </authorList>
    </citation>
    <scope>NUCLEOTIDE SEQUENCE [LARGE SCALE GENOMIC DNA]</scope>
    <source>
        <strain evidence="1 2">DSM 3303</strain>
    </source>
</reference>
<dbReference type="SUPFAM" id="SSF48613">
    <property type="entry name" value="Heme oxygenase-like"/>
    <property type="match status" value="1"/>
</dbReference>
<comment type="caution">
    <text evidence="1">The sequence shown here is derived from an EMBL/GenBank/DDBJ whole genome shotgun (WGS) entry which is preliminary data.</text>
</comment>
<proteinExistence type="predicted"/>
<dbReference type="InterPro" id="IPR016084">
    <property type="entry name" value="Haem_Oase-like_multi-hlx"/>
</dbReference>
<evidence type="ECO:0000313" key="2">
    <source>
        <dbReference type="Proteomes" id="UP000279384"/>
    </source>
</evidence>
<dbReference type="Pfam" id="PF14518">
    <property type="entry name" value="Haem_oxygenas_2"/>
    <property type="match status" value="1"/>
</dbReference>
<dbReference type="EMBL" id="RBID01000011">
    <property type="protein sequence ID" value="RKQ60819.1"/>
    <property type="molecule type" value="Genomic_DNA"/>
</dbReference>
<evidence type="ECO:0000313" key="1">
    <source>
        <dbReference type="EMBL" id="RKQ60819.1"/>
    </source>
</evidence>